<feature type="transmembrane region" description="Helical" evidence="6">
    <location>
        <begin position="494"/>
        <end position="517"/>
    </location>
</feature>
<keyword evidence="8" id="KW-1185">Reference proteome</keyword>
<keyword evidence="3 6" id="KW-0812">Transmembrane</keyword>
<evidence type="ECO:0000256" key="5">
    <source>
        <dbReference type="ARBA" id="ARBA00023136"/>
    </source>
</evidence>
<accession>A0A1I6KYC7</accession>
<keyword evidence="4 6" id="KW-1133">Transmembrane helix</keyword>
<feature type="transmembrane region" description="Helical" evidence="6">
    <location>
        <begin position="88"/>
        <end position="109"/>
    </location>
</feature>
<feature type="transmembrane region" description="Helical" evidence="6">
    <location>
        <begin position="377"/>
        <end position="399"/>
    </location>
</feature>
<evidence type="ECO:0000313" key="7">
    <source>
        <dbReference type="EMBL" id="SFR96215.1"/>
    </source>
</evidence>
<feature type="transmembrane region" description="Helical" evidence="6">
    <location>
        <begin position="159"/>
        <end position="179"/>
    </location>
</feature>
<feature type="transmembrane region" description="Helical" evidence="6">
    <location>
        <begin position="45"/>
        <end position="67"/>
    </location>
</feature>
<feature type="transmembrane region" description="Helical" evidence="6">
    <location>
        <begin position="191"/>
        <end position="218"/>
    </location>
</feature>
<evidence type="ECO:0000313" key="8">
    <source>
        <dbReference type="Proteomes" id="UP000199659"/>
    </source>
</evidence>
<dbReference type="InterPro" id="IPR050833">
    <property type="entry name" value="Poly_Biosynth_Transport"/>
</dbReference>
<dbReference type="STRING" id="37658.SAMN05661086_02896"/>
<feature type="transmembrane region" description="Helical" evidence="6">
    <location>
        <begin position="338"/>
        <end position="357"/>
    </location>
</feature>
<evidence type="ECO:0000256" key="4">
    <source>
        <dbReference type="ARBA" id="ARBA00022989"/>
    </source>
</evidence>
<keyword evidence="5 6" id="KW-0472">Membrane</keyword>
<dbReference type="PANTHER" id="PTHR30250">
    <property type="entry name" value="PST FAMILY PREDICTED COLANIC ACID TRANSPORTER"/>
    <property type="match status" value="1"/>
</dbReference>
<dbReference type="InterPro" id="IPR002797">
    <property type="entry name" value="Polysacc_synth"/>
</dbReference>
<feature type="transmembrane region" description="Helical" evidence="6">
    <location>
        <begin position="466"/>
        <end position="488"/>
    </location>
</feature>
<dbReference type="PANTHER" id="PTHR30250:SF21">
    <property type="entry name" value="LIPID II FLIPPASE MURJ"/>
    <property type="match status" value="1"/>
</dbReference>
<feature type="transmembrane region" description="Helical" evidence="6">
    <location>
        <begin position="12"/>
        <end position="33"/>
    </location>
</feature>
<evidence type="ECO:0000256" key="2">
    <source>
        <dbReference type="ARBA" id="ARBA00022475"/>
    </source>
</evidence>
<feature type="transmembrane region" description="Helical" evidence="6">
    <location>
        <begin position="406"/>
        <end position="426"/>
    </location>
</feature>
<protein>
    <submittedName>
        <fullName evidence="7">Stage V sporulation protein B</fullName>
    </submittedName>
</protein>
<dbReference type="PIRSF" id="PIRSF038958">
    <property type="entry name" value="PG_synth_SpoVB"/>
    <property type="match status" value="1"/>
</dbReference>
<keyword evidence="2" id="KW-1003">Cell membrane</keyword>
<evidence type="ECO:0000256" key="1">
    <source>
        <dbReference type="ARBA" id="ARBA00004651"/>
    </source>
</evidence>
<feature type="transmembrane region" description="Helical" evidence="6">
    <location>
        <begin position="296"/>
        <end position="317"/>
    </location>
</feature>
<gene>
    <name evidence="7" type="ORF">SAMN05661086_02896</name>
</gene>
<organism evidence="7 8">
    <name type="scientific">Anaeromicropila populeti</name>
    <dbReference type="NCBI Taxonomy" id="37658"/>
    <lineage>
        <taxon>Bacteria</taxon>
        <taxon>Bacillati</taxon>
        <taxon>Bacillota</taxon>
        <taxon>Clostridia</taxon>
        <taxon>Lachnospirales</taxon>
        <taxon>Lachnospiraceae</taxon>
        <taxon>Anaeromicropila</taxon>
    </lineage>
</organism>
<evidence type="ECO:0000256" key="3">
    <source>
        <dbReference type="ARBA" id="ARBA00022692"/>
    </source>
</evidence>
<dbReference type="InterPro" id="IPR024923">
    <property type="entry name" value="PG_synth_SpoVB"/>
</dbReference>
<dbReference type="Proteomes" id="UP000199659">
    <property type="component" value="Unassembled WGS sequence"/>
</dbReference>
<dbReference type="EMBL" id="FOYZ01000011">
    <property type="protein sequence ID" value="SFR96215.1"/>
    <property type="molecule type" value="Genomic_DNA"/>
</dbReference>
<name>A0A1I6KYC7_9FIRM</name>
<dbReference type="Pfam" id="PF01943">
    <property type="entry name" value="Polysacc_synt"/>
    <property type="match status" value="1"/>
</dbReference>
<feature type="transmembrane region" description="Helical" evidence="6">
    <location>
        <begin position="432"/>
        <end position="454"/>
    </location>
</feature>
<proteinExistence type="predicted"/>
<reference evidence="7 8" key="1">
    <citation type="submission" date="2016-10" db="EMBL/GenBank/DDBJ databases">
        <authorList>
            <person name="de Groot N.N."/>
        </authorList>
    </citation>
    <scope>NUCLEOTIDE SEQUENCE [LARGE SCALE GENOMIC DNA]</scope>
    <source>
        <strain evidence="7 8">743A</strain>
    </source>
</reference>
<sequence length="544" mass="59440">MGSSKKANNYLVQGTILAVASILVRFIGIMYRIPMTNILGSEGNGIYTVAFNIYNIVLILSSYSLPLAVSKMVATRSVKKEYRNAHKIFRSALLFSVVVGGLACSILYFSADYLEAVYKTPGVARPLRVLAPTVFVVAVLGVFRGLFQGKKTMIPTAFSQILEQVVNAFVSVYASYAFMKSHSASEEISAYGAAGGTLGTLMGALTALVFVLLVYILYRPTLKRQRKRDKTSHSESTLEIYKIMIFTIIPVVLSQTVYQISGTLDDVIFGNVMSAKGISKLLTTDLRGVYGSQYRVLISLPIAISSAVASSLVPSVVSAMELRDYKDVKDKVRSSIKFNMIVAFPSAAGLAVLAHPIMQLLFPSLQNYSQLAGNLLVTGSTAVIFYALSTTTSAILQGINKMRLPVIHSAVSLVIHVFLVFALLQFTNVRVYALIVGNITFPLVVCILNGISVSKELKYKQEIKKTFLVPLLSSSIMGIIAFGSYLFFEHITGSNLLGVLVSITLSIVSYFICILLFKCFDKEELLDMPLGRTIARIAEKMKLL</sequence>
<dbReference type="CDD" id="cd13124">
    <property type="entry name" value="MATE_SpoVB_like"/>
    <property type="match status" value="1"/>
</dbReference>
<comment type="subcellular location">
    <subcellularLocation>
        <location evidence="1">Cell membrane</location>
        <topology evidence="1">Multi-pass membrane protein</topology>
    </subcellularLocation>
</comment>
<dbReference type="RefSeq" id="WP_092562118.1">
    <property type="nucleotide sequence ID" value="NZ_FOYZ01000011.1"/>
</dbReference>
<dbReference type="OrthoDB" id="9775950at2"/>
<feature type="transmembrane region" description="Helical" evidence="6">
    <location>
        <begin position="239"/>
        <end position="258"/>
    </location>
</feature>
<evidence type="ECO:0000256" key="6">
    <source>
        <dbReference type="SAM" id="Phobius"/>
    </source>
</evidence>
<dbReference type="GO" id="GO:0005886">
    <property type="term" value="C:plasma membrane"/>
    <property type="evidence" value="ECO:0007669"/>
    <property type="project" value="UniProtKB-SubCell"/>
</dbReference>
<dbReference type="AlphaFoldDB" id="A0A1I6KYC7"/>
<feature type="transmembrane region" description="Helical" evidence="6">
    <location>
        <begin position="129"/>
        <end position="147"/>
    </location>
</feature>